<evidence type="ECO:0000313" key="9">
    <source>
        <dbReference type="EMBL" id="KJB78311.1"/>
    </source>
</evidence>
<sequence length="693" mass="79610">MAKQSTAGAKTKKKSNKKHHKKSDPDVISMKLKSQKPNPFETIWSRRKFDILGKKRKGEERRIGRARSLAIQKRKKTLLKEYEQSTKSSVFVDKRIGEQNDDLGEFEKGILRSQRERQLKLGKKSKFNLSDGEEDEFDAPEFGSLPERDDFEDEMLSDDDNYADEKRSTVLKYLNSHSAKDPLEGDLIEGEENKHKSKKEIMEEVILKSKFFKAQKARDKEENEQLMDELDKSFSSLVQSQALLSLTEPGKMNALKALVNKSIPDEHVKKEELAVARKSETNNQEQPDSYDKLVHEMVLDMRARPSDRTKTPEEIAQEERERLERLEEERQKRMLATDYSSDEDGENAEKDYAQRPRAISGDDLGDSFALDDEPGNKKGWVDEILERKDANDSEDEDEDDSEDLGSAEDTDEDEESEEEEEDDENECEKTLSLKDWEQSDDNNVGTDLEEDEETDEHDEAIGDEDVDKKSRNKTNKTELKKCVESVDAKKPKASGKHTSTKLDIPFIIEAPKNLEELSSLLENHSNDDVIVIINRIRASNAIKLAAENRKKMQVFYGVLLQYFAVLANKKPLNFELSNLLVKPIMEMSTEIPFFSAICARERILRTRVQFCEALKNHENGCWPTLKTLFLLRLWSMIFPCSDYRHVVTTPALLLMCEYLMRCPIMSGRDVAIGSFLCSMILMVCTCLSFSLYP</sequence>
<gene>
    <name evidence="9" type="ORF">B456_012G185400</name>
</gene>
<feature type="region of interest" description="Disordered" evidence="7">
    <location>
        <begin position="129"/>
        <end position="149"/>
    </location>
</feature>
<evidence type="ECO:0000256" key="3">
    <source>
        <dbReference type="ARBA" id="ARBA00022517"/>
    </source>
</evidence>
<dbReference type="Gramene" id="KJB78311">
    <property type="protein sequence ID" value="KJB78311"/>
    <property type="gene ID" value="B456_012G185400"/>
</dbReference>
<keyword evidence="8" id="KW-0472">Membrane</keyword>
<feature type="compositionally biased region" description="Acidic residues" evidence="7">
    <location>
        <begin position="447"/>
        <end position="465"/>
    </location>
</feature>
<keyword evidence="8" id="KW-0812">Transmembrane</keyword>
<proteinExistence type="inferred from homology"/>
<evidence type="ECO:0000256" key="6">
    <source>
        <dbReference type="ARBA" id="ARBA00024695"/>
    </source>
</evidence>
<evidence type="ECO:0000256" key="1">
    <source>
        <dbReference type="ARBA" id="ARBA00004604"/>
    </source>
</evidence>
<protein>
    <recommendedName>
        <fullName evidence="11">Nucleolar protein 14</fullName>
    </recommendedName>
</protein>
<reference evidence="9 10" key="1">
    <citation type="journal article" date="2012" name="Nature">
        <title>Repeated polyploidization of Gossypium genomes and the evolution of spinnable cotton fibres.</title>
        <authorList>
            <person name="Paterson A.H."/>
            <person name="Wendel J.F."/>
            <person name="Gundlach H."/>
            <person name="Guo H."/>
            <person name="Jenkins J."/>
            <person name="Jin D."/>
            <person name="Llewellyn D."/>
            <person name="Showmaker K.C."/>
            <person name="Shu S."/>
            <person name="Udall J."/>
            <person name="Yoo M.J."/>
            <person name="Byers R."/>
            <person name="Chen W."/>
            <person name="Doron-Faigenboim A."/>
            <person name="Duke M.V."/>
            <person name="Gong L."/>
            <person name="Grimwood J."/>
            <person name="Grover C."/>
            <person name="Grupp K."/>
            <person name="Hu G."/>
            <person name="Lee T.H."/>
            <person name="Li J."/>
            <person name="Lin L."/>
            <person name="Liu T."/>
            <person name="Marler B.S."/>
            <person name="Page J.T."/>
            <person name="Roberts A.W."/>
            <person name="Romanel E."/>
            <person name="Sanders W.S."/>
            <person name="Szadkowski E."/>
            <person name="Tan X."/>
            <person name="Tang H."/>
            <person name="Xu C."/>
            <person name="Wang J."/>
            <person name="Wang Z."/>
            <person name="Zhang D."/>
            <person name="Zhang L."/>
            <person name="Ashrafi H."/>
            <person name="Bedon F."/>
            <person name="Bowers J.E."/>
            <person name="Brubaker C.L."/>
            <person name="Chee P.W."/>
            <person name="Das S."/>
            <person name="Gingle A.R."/>
            <person name="Haigler C.H."/>
            <person name="Harker D."/>
            <person name="Hoffmann L.V."/>
            <person name="Hovav R."/>
            <person name="Jones D.C."/>
            <person name="Lemke C."/>
            <person name="Mansoor S."/>
            <person name="ur Rahman M."/>
            <person name="Rainville L.N."/>
            <person name="Rambani A."/>
            <person name="Reddy U.K."/>
            <person name="Rong J.K."/>
            <person name="Saranga Y."/>
            <person name="Scheffler B.E."/>
            <person name="Scheffler J.A."/>
            <person name="Stelly D.M."/>
            <person name="Triplett B.A."/>
            <person name="Van Deynze A."/>
            <person name="Vaslin M.F."/>
            <person name="Waghmare V.N."/>
            <person name="Walford S.A."/>
            <person name="Wright R.J."/>
            <person name="Zaki E.A."/>
            <person name="Zhang T."/>
            <person name="Dennis E.S."/>
            <person name="Mayer K.F."/>
            <person name="Peterson D.G."/>
            <person name="Rokhsar D.S."/>
            <person name="Wang X."/>
            <person name="Schmutz J."/>
        </authorList>
    </citation>
    <scope>NUCLEOTIDE SEQUENCE [LARGE SCALE GENOMIC DNA]</scope>
</reference>
<feature type="compositionally biased region" description="Basic and acidic residues" evidence="7">
    <location>
        <begin position="427"/>
        <end position="437"/>
    </location>
</feature>
<dbReference type="PANTHER" id="PTHR23183">
    <property type="entry name" value="NOP14"/>
    <property type="match status" value="1"/>
</dbReference>
<dbReference type="OMA" id="YTFTGTH"/>
<feature type="region of interest" description="Disordered" evidence="7">
    <location>
        <begin position="273"/>
        <end position="474"/>
    </location>
</feature>
<feature type="compositionally biased region" description="Basic and acidic residues" evidence="7">
    <location>
        <begin position="374"/>
        <end position="391"/>
    </location>
</feature>
<evidence type="ECO:0008006" key="11">
    <source>
        <dbReference type="Google" id="ProtNLM"/>
    </source>
</evidence>
<dbReference type="AlphaFoldDB" id="A0A0D2V711"/>
<dbReference type="EMBL" id="CM001751">
    <property type="protein sequence ID" value="KJB78311.1"/>
    <property type="molecule type" value="Genomic_DNA"/>
</dbReference>
<dbReference type="Proteomes" id="UP000032304">
    <property type="component" value="Chromosome 12"/>
</dbReference>
<dbReference type="InterPro" id="IPR007276">
    <property type="entry name" value="Nop14"/>
</dbReference>
<dbReference type="GO" id="GO:0032040">
    <property type="term" value="C:small-subunit processome"/>
    <property type="evidence" value="ECO:0007669"/>
    <property type="project" value="InterPro"/>
</dbReference>
<feature type="compositionally biased region" description="Basic residues" evidence="7">
    <location>
        <begin position="10"/>
        <end position="22"/>
    </location>
</feature>
<dbReference type="GO" id="GO:0030692">
    <property type="term" value="C:Noc4p-Nop14p complex"/>
    <property type="evidence" value="ECO:0007669"/>
    <property type="project" value="TreeGrafter"/>
</dbReference>
<feature type="compositionally biased region" description="Acidic residues" evidence="7">
    <location>
        <begin position="392"/>
        <end position="426"/>
    </location>
</feature>
<keyword evidence="4" id="KW-0698">rRNA processing</keyword>
<feature type="transmembrane region" description="Helical" evidence="8">
    <location>
        <begin position="672"/>
        <end position="692"/>
    </location>
</feature>
<keyword evidence="10" id="KW-1185">Reference proteome</keyword>
<keyword evidence="3" id="KW-0690">Ribosome biogenesis</keyword>
<evidence type="ECO:0000256" key="8">
    <source>
        <dbReference type="SAM" id="Phobius"/>
    </source>
</evidence>
<accession>A0A0D2V711</accession>
<comment type="similarity">
    <text evidence="2">Belongs to the NOP14 family.</text>
</comment>
<feature type="compositionally biased region" description="Acidic residues" evidence="7">
    <location>
        <begin position="363"/>
        <end position="373"/>
    </location>
</feature>
<evidence type="ECO:0000256" key="4">
    <source>
        <dbReference type="ARBA" id="ARBA00022552"/>
    </source>
</evidence>
<feature type="region of interest" description="Disordered" evidence="7">
    <location>
        <begin position="1"/>
        <end position="34"/>
    </location>
</feature>
<comment type="subcellular location">
    <subcellularLocation>
        <location evidence="1">Nucleus</location>
        <location evidence="1">Nucleolus</location>
    </subcellularLocation>
</comment>
<feature type="compositionally biased region" description="Basic and acidic residues" evidence="7">
    <location>
        <begin position="289"/>
        <end position="332"/>
    </location>
</feature>
<keyword evidence="8" id="KW-1133">Transmembrane helix</keyword>
<evidence type="ECO:0000256" key="7">
    <source>
        <dbReference type="SAM" id="MobiDB-lite"/>
    </source>
</evidence>
<dbReference type="Pfam" id="PF04147">
    <property type="entry name" value="Nop14"/>
    <property type="match status" value="1"/>
</dbReference>
<dbReference type="PANTHER" id="PTHR23183:SF0">
    <property type="entry name" value="NUCLEOLAR PROTEIN 14"/>
    <property type="match status" value="1"/>
</dbReference>
<name>A0A0D2V711_GOSRA</name>
<evidence type="ECO:0000256" key="2">
    <source>
        <dbReference type="ARBA" id="ARBA00007466"/>
    </source>
</evidence>
<keyword evidence="5" id="KW-0539">Nucleus</keyword>
<evidence type="ECO:0000313" key="10">
    <source>
        <dbReference type="Proteomes" id="UP000032304"/>
    </source>
</evidence>
<evidence type="ECO:0000256" key="5">
    <source>
        <dbReference type="ARBA" id="ARBA00023242"/>
    </source>
</evidence>
<comment type="function">
    <text evidence="6">Involved in nucleolar processing of pre-18S ribosomal RNA. Has a role in the nuclear export of 40S pre-ribosomal subunit to the cytoplasm.</text>
</comment>
<organism evidence="9 10">
    <name type="scientific">Gossypium raimondii</name>
    <name type="common">Peruvian cotton</name>
    <name type="synonym">Gossypium klotzschianum subsp. raimondii</name>
    <dbReference type="NCBI Taxonomy" id="29730"/>
    <lineage>
        <taxon>Eukaryota</taxon>
        <taxon>Viridiplantae</taxon>
        <taxon>Streptophyta</taxon>
        <taxon>Embryophyta</taxon>
        <taxon>Tracheophyta</taxon>
        <taxon>Spermatophyta</taxon>
        <taxon>Magnoliopsida</taxon>
        <taxon>eudicotyledons</taxon>
        <taxon>Gunneridae</taxon>
        <taxon>Pentapetalae</taxon>
        <taxon>rosids</taxon>
        <taxon>malvids</taxon>
        <taxon>Malvales</taxon>
        <taxon>Malvaceae</taxon>
        <taxon>Malvoideae</taxon>
        <taxon>Gossypium</taxon>
    </lineage>
</organism>
<dbReference type="GO" id="GO:0030490">
    <property type="term" value="P:maturation of SSU-rRNA"/>
    <property type="evidence" value="ECO:0007669"/>
    <property type="project" value="TreeGrafter"/>
</dbReference>